<organism evidence="3 4">
    <name type="scientific">Candidatus Caccoplasma intestinavium</name>
    <dbReference type="NCBI Taxonomy" id="2840716"/>
    <lineage>
        <taxon>Bacteria</taxon>
        <taxon>Pseudomonadati</taxon>
        <taxon>Bacteroidota</taxon>
        <taxon>Bacteroidia</taxon>
        <taxon>Bacteroidales</taxon>
        <taxon>Bacteroidaceae</taxon>
        <taxon>Bacteroidaceae incertae sedis</taxon>
        <taxon>Candidatus Caccoplasma</taxon>
    </lineage>
</organism>
<feature type="domain" description="ABM" evidence="2">
    <location>
        <begin position="178"/>
        <end position="267"/>
    </location>
</feature>
<sequence>MRIKVLLMAALLVTVGNTNVFSQGMEEKKTVIPQEVVRNVRKAAELLKTQGKKGLEILRDPQYELNTGDAYIFIIDVEESLVVSNPRFPERNGGNIREHLDWAGKHYGIELCDVAMRGGGWIEFVWPKPGTTEGVRKISYIYPVPGLRYTVCAGIYDDTMSLDELNRMSGVSVESPKVAVLFEVKPKTKVKEEYLKLAAALKTELAKMPGFIRVERFASLNEEGKLLSLSVWENEDAAAAWRNQINHRGSQKKGHDALFEHYHISVASIIREYTQDDRKEAPEDSNRFLGIK</sequence>
<accession>A0A9D1KCY9</accession>
<evidence type="ECO:0000256" key="1">
    <source>
        <dbReference type="SAM" id="SignalP"/>
    </source>
</evidence>
<dbReference type="Gene3D" id="3.30.70.100">
    <property type="match status" value="1"/>
</dbReference>
<feature type="chain" id="PRO_5039000585" evidence="1">
    <location>
        <begin position="23"/>
        <end position="292"/>
    </location>
</feature>
<evidence type="ECO:0000313" key="4">
    <source>
        <dbReference type="Proteomes" id="UP000886722"/>
    </source>
</evidence>
<reference evidence="3" key="1">
    <citation type="submission" date="2020-10" db="EMBL/GenBank/DDBJ databases">
        <authorList>
            <person name="Gilroy R."/>
        </authorList>
    </citation>
    <scope>NUCLEOTIDE SEQUENCE</scope>
    <source>
        <strain evidence="3">21143</strain>
    </source>
</reference>
<evidence type="ECO:0000259" key="2">
    <source>
        <dbReference type="PROSITE" id="PS51725"/>
    </source>
</evidence>
<dbReference type="Gene3D" id="3.30.450.20">
    <property type="entry name" value="PAS domain"/>
    <property type="match status" value="1"/>
</dbReference>
<name>A0A9D1KCY9_9BACT</name>
<dbReference type="Proteomes" id="UP000886722">
    <property type="component" value="Unassembled WGS sequence"/>
</dbReference>
<proteinExistence type="predicted"/>
<dbReference type="PANTHER" id="PTHR37811">
    <property type="entry name" value="BLL5343 PROTEIN"/>
    <property type="match status" value="1"/>
</dbReference>
<dbReference type="Pfam" id="PF08269">
    <property type="entry name" value="dCache_2"/>
    <property type="match status" value="1"/>
</dbReference>
<dbReference type="InterPro" id="IPR011008">
    <property type="entry name" value="Dimeric_a/b-barrel"/>
</dbReference>
<dbReference type="InterPro" id="IPR052936">
    <property type="entry name" value="Jasmonate_Hydroxylase-like"/>
</dbReference>
<dbReference type="PANTHER" id="PTHR37811:SF2">
    <property type="entry name" value="ABM DOMAIN-CONTAINING PROTEIN"/>
    <property type="match status" value="1"/>
</dbReference>
<dbReference type="SUPFAM" id="SSF54909">
    <property type="entry name" value="Dimeric alpha+beta barrel"/>
    <property type="match status" value="1"/>
</dbReference>
<dbReference type="InterPro" id="IPR007138">
    <property type="entry name" value="ABM_dom"/>
</dbReference>
<keyword evidence="1" id="KW-0732">Signal</keyword>
<reference evidence="3" key="2">
    <citation type="journal article" date="2021" name="PeerJ">
        <title>Extensive microbial diversity within the chicken gut microbiome revealed by metagenomics and culture.</title>
        <authorList>
            <person name="Gilroy R."/>
            <person name="Ravi A."/>
            <person name="Getino M."/>
            <person name="Pursley I."/>
            <person name="Horton D.L."/>
            <person name="Alikhan N.F."/>
            <person name="Baker D."/>
            <person name="Gharbi K."/>
            <person name="Hall N."/>
            <person name="Watson M."/>
            <person name="Adriaenssens E.M."/>
            <person name="Foster-Nyarko E."/>
            <person name="Jarju S."/>
            <person name="Secka A."/>
            <person name="Antonio M."/>
            <person name="Oren A."/>
            <person name="Chaudhuri R.R."/>
            <person name="La Ragione R."/>
            <person name="Hildebrand F."/>
            <person name="Pallen M.J."/>
        </authorList>
    </citation>
    <scope>NUCLEOTIDE SEQUENCE</scope>
    <source>
        <strain evidence="3">21143</strain>
    </source>
</reference>
<feature type="signal peptide" evidence="1">
    <location>
        <begin position="1"/>
        <end position="22"/>
    </location>
</feature>
<dbReference type="InterPro" id="IPR004010">
    <property type="entry name" value="Double_Cache_2"/>
</dbReference>
<dbReference type="AlphaFoldDB" id="A0A9D1KCY9"/>
<dbReference type="EMBL" id="DVKT01000060">
    <property type="protein sequence ID" value="HIT39913.1"/>
    <property type="molecule type" value="Genomic_DNA"/>
</dbReference>
<dbReference type="Pfam" id="PF03992">
    <property type="entry name" value="ABM"/>
    <property type="match status" value="1"/>
</dbReference>
<protein>
    <submittedName>
        <fullName evidence="3">Cache domain-containing protein</fullName>
    </submittedName>
</protein>
<comment type="caution">
    <text evidence="3">The sequence shown here is derived from an EMBL/GenBank/DDBJ whole genome shotgun (WGS) entry which is preliminary data.</text>
</comment>
<dbReference type="PROSITE" id="PS51725">
    <property type="entry name" value="ABM"/>
    <property type="match status" value="1"/>
</dbReference>
<gene>
    <name evidence="3" type="ORF">IAD06_07765</name>
</gene>
<evidence type="ECO:0000313" key="3">
    <source>
        <dbReference type="EMBL" id="HIT39913.1"/>
    </source>
</evidence>